<dbReference type="PROSITE" id="PS50054">
    <property type="entry name" value="TYR_PHOSPHATASE_DUAL"/>
    <property type="match status" value="1"/>
</dbReference>
<reference evidence="5" key="1">
    <citation type="submission" date="2023-11" db="EMBL/GenBank/DDBJ databases">
        <authorList>
            <person name="Alioto T."/>
            <person name="Alioto T."/>
            <person name="Gomez Garrido J."/>
        </authorList>
    </citation>
    <scope>NUCLEOTIDE SEQUENCE</scope>
</reference>
<dbReference type="EMBL" id="CAVMBE010000005">
    <property type="protein sequence ID" value="CAK3835182.1"/>
    <property type="molecule type" value="Genomic_DNA"/>
</dbReference>
<dbReference type="GO" id="GO:0005737">
    <property type="term" value="C:cytoplasm"/>
    <property type="evidence" value="ECO:0007669"/>
    <property type="project" value="TreeGrafter"/>
</dbReference>
<evidence type="ECO:0000259" key="3">
    <source>
        <dbReference type="PROSITE" id="PS50054"/>
    </source>
</evidence>
<dbReference type="InterPro" id="IPR016130">
    <property type="entry name" value="Tyr_Pase_AS"/>
</dbReference>
<sequence length="200" mass="22835">MAGRFWEFQHLTDNLQGQSPFDHIPRAGKLYIGGIAALYKEEQPDPLQQAGITHVLSILDFDLQEDLLKTLLLRKYQHLQIRVEDTAEEDLLRHFPEICRFIDDGVREEDDGGGGGGVFVHCAMGVSRSATAVIAFLMWKKGMGLKQAWDKVKEGRRRVRPNAGFVKQLQVWQRMVKEKGGWDGEIYEKWKRGGWEGGKL</sequence>
<dbReference type="InterPro" id="IPR000340">
    <property type="entry name" value="Dual-sp_phosphatase_cat-dom"/>
</dbReference>
<feature type="domain" description="Tyrosine-protein phosphatase" evidence="3">
    <location>
        <begin position="21"/>
        <end position="178"/>
    </location>
</feature>
<dbReference type="AlphaFoldDB" id="A0AAI8YSY2"/>
<keyword evidence="2" id="KW-0904">Protein phosphatase</keyword>
<evidence type="ECO:0000256" key="1">
    <source>
        <dbReference type="ARBA" id="ARBA00022801"/>
    </source>
</evidence>
<dbReference type="PROSITE" id="PS00383">
    <property type="entry name" value="TYR_PHOSPHATASE_1"/>
    <property type="match status" value="1"/>
</dbReference>
<dbReference type="InterPro" id="IPR020422">
    <property type="entry name" value="TYR_PHOSPHATASE_DUAL_dom"/>
</dbReference>
<evidence type="ECO:0000313" key="5">
    <source>
        <dbReference type="EMBL" id="CAK3835182.1"/>
    </source>
</evidence>
<keyword evidence="6" id="KW-1185">Reference proteome</keyword>
<dbReference type="Gene3D" id="3.90.190.10">
    <property type="entry name" value="Protein tyrosine phosphatase superfamily"/>
    <property type="match status" value="1"/>
</dbReference>
<proteinExistence type="predicted"/>
<keyword evidence="1" id="KW-0378">Hydrolase</keyword>
<protein>
    <submittedName>
        <fullName evidence="5">Dual specificity phosphatase 1-like</fullName>
    </submittedName>
</protein>
<dbReference type="Pfam" id="PF00782">
    <property type="entry name" value="DSPc"/>
    <property type="match status" value="1"/>
</dbReference>
<name>A0AAI8YSY2_9PEZI</name>
<dbReference type="InterPro" id="IPR029021">
    <property type="entry name" value="Prot-tyrosine_phosphatase-like"/>
</dbReference>
<evidence type="ECO:0000259" key="4">
    <source>
        <dbReference type="PROSITE" id="PS50056"/>
    </source>
</evidence>
<dbReference type="SUPFAM" id="SSF52799">
    <property type="entry name" value="(Phosphotyrosine protein) phosphatases II"/>
    <property type="match status" value="1"/>
</dbReference>
<dbReference type="GO" id="GO:0008579">
    <property type="term" value="F:JUN kinase phosphatase activity"/>
    <property type="evidence" value="ECO:0007669"/>
    <property type="project" value="TreeGrafter"/>
</dbReference>
<dbReference type="PROSITE" id="PS50056">
    <property type="entry name" value="TYR_PHOSPHATASE_2"/>
    <property type="match status" value="1"/>
</dbReference>
<evidence type="ECO:0000256" key="2">
    <source>
        <dbReference type="ARBA" id="ARBA00022912"/>
    </source>
</evidence>
<dbReference type="Proteomes" id="UP001296104">
    <property type="component" value="Unassembled WGS sequence"/>
</dbReference>
<evidence type="ECO:0000313" key="6">
    <source>
        <dbReference type="Proteomes" id="UP001296104"/>
    </source>
</evidence>
<organism evidence="5 6">
    <name type="scientific">Lecanosticta acicola</name>
    <dbReference type="NCBI Taxonomy" id="111012"/>
    <lineage>
        <taxon>Eukaryota</taxon>
        <taxon>Fungi</taxon>
        <taxon>Dikarya</taxon>
        <taxon>Ascomycota</taxon>
        <taxon>Pezizomycotina</taxon>
        <taxon>Dothideomycetes</taxon>
        <taxon>Dothideomycetidae</taxon>
        <taxon>Mycosphaerellales</taxon>
        <taxon>Mycosphaerellaceae</taxon>
        <taxon>Lecanosticta</taxon>
    </lineage>
</organism>
<feature type="domain" description="Tyrosine specific protein phosphatases" evidence="4">
    <location>
        <begin position="93"/>
        <end position="156"/>
    </location>
</feature>
<dbReference type="PANTHER" id="PTHR46377">
    <property type="entry name" value="DUAL SPECIFICITY PROTEIN PHOSPHATASE 19"/>
    <property type="match status" value="1"/>
</dbReference>
<dbReference type="InterPro" id="IPR000387">
    <property type="entry name" value="Tyr_Pase_dom"/>
</dbReference>
<dbReference type="PANTHER" id="PTHR46377:SF1">
    <property type="entry name" value="DUAL SPECIFICITY PROTEIN PHOSPHATASE 19"/>
    <property type="match status" value="1"/>
</dbReference>
<comment type="caution">
    <text evidence="5">The sequence shown here is derived from an EMBL/GenBank/DDBJ whole genome shotgun (WGS) entry which is preliminary data.</text>
</comment>
<gene>
    <name evidence="5" type="ORF">LECACI_7A001406</name>
</gene>
<accession>A0AAI8YSY2</accession>
<dbReference type="SMART" id="SM00195">
    <property type="entry name" value="DSPc"/>
    <property type="match status" value="1"/>
</dbReference>